<proteinExistence type="inferred from homology"/>
<dbReference type="EMBL" id="JACIET010000001">
    <property type="protein sequence ID" value="MBB4011783.1"/>
    <property type="molecule type" value="Genomic_DNA"/>
</dbReference>
<evidence type="ECO:0000256" key="4">
    <source>
        <dbReference type="ARBA" id="ARBA00022729"/>
    </source>
</evidence>
<comment type="function">
    <text evidence="5">Part of a binding-protein-dependent transport system for aliphatic sulfonates. Putative binding protein.</text>
</comment>
<dbReference type="NCBIfam" id="NF008588">
    <property type="entry name" value="PRK11553.1"/>
    <property type="match status" value="1"/>
</dbReference>
<comment type="caution">
    <text evidence="9">The sequence shown here is derived from an EMBL/GenBank/DDBJ whole genome shotgun (WGS) entry which is preliminary data.</text>
</comment>
<dbReference type="PANTHER" id="PTHR30024">
    <property type="entry name" value="ALIPHATIC SULFONATES-BINDING PROTEIN-RELATED"/>
    <property type="match status" value="1"/>
</dbReference>
<feature type="signal peptide" evidence="7">
    <location>
        <begin position="1"/>
        <end position="29"/>
    </location>
</feature>
<accession>A0A840BGI5</accession>
<evidence type="ECO:0000256" key="5">
    <source>
        <dbReference type="ARBA" id="ARBA00055538"/>
    </source>
</evidence>
<dbReference type="AlphaFoldDB" id="A0A840BGI5"/>
<keyword evidence="3" id="KW-0813">Transport</keyword>
<dbReference type="Pfam" id="PF09084">
    <property type="entry name" value="NMT1"/>
    <property type="match status" value="1"/>
</dbReference>
<protein>
    <recommendedName>
        <fullName evidence="6">Putative aliphatic sulfonates-binding protein</fullName>
    </recommendedName>
</protein>
<dbReference type="GO" id="GO:0042626">
    <property type="term" value="F:ATPase-coupled transmembrane transporter activity"/>
    <property type="evidence" value="ECO:0007669"/>
    <property type="project" value="InterPro"/>
</dbReference>
<dbReference type="NCBIfam" id="TIGR01728">
    <property type="entry name" value="SsuA_fam"/>
    <property type="match status" value="1"/>
</dbReference>
<dbReference type="Gene3D" id="3.40.190.10">
    <property type="entry name" value="Periplasmic binding protein-like II"/>
    <property type="match status" value="2"/>
</dbReference>
<comment type="similarity">
    <text evidence="2">Belongs to the bacterial solute-binding protein SsuA/TauA family.</text>
</comment>
<dbReference type="FunFam" id="3.40.190.10:FF:000050">
    <property type="entry name" value="Sulfonate ABC transporter substrate-binding protein"/>
    <property type="match status" value="1"/>
</dbReference>
<dbReference type="InterPro" id="IPR010067">
    <property type="entry name" value="ABC_SsuA_sub-bd"/>
</dbReference>
<dbReference type="InterPro" id="IPR001638">
    <property type="entry name" value="Solute-binding_3/MltF_N"/>
</dbReference>
<gene>
    <name evidence="9" type="ORF">GGR36_001091</name>
</gene>
<evidence type="ECO:0000256" key="1">
    <source>
        <dbReference type="ARBA" id="ARBA00004418"/>
    </source>
</evidence>
<evidence type="ECO:0000256" key="2">
    <source>
        <dbReference type="ARBA" id="ARBA00010742"/>
    </source>
</evidence>
<evidence type="ECO:0000313" key="9">
    <source>
        <dbReference type="EMBL" id="MBB4011783.1"/>
    </source>
</evidence>
<dbReference type="RefSeq" id="WP_183632714.1">
    <property type="nucleotide sequence ID" value="NZ_BAABLE010000011.1"/>
</dbReference>
<dbReference type="CDD" id="cd13557">
    <property type="entry name" value="PBP2_SsuA"/>
    <property type="match status" value="1"/>
</dbReference>
<evidence type="ECO:0000256" key="6">
    <source>
        <dbReference type="ARBA" id="ARBA00070228"/>
    </source>
</evidence>
<evidence type="ECO:0000256" key="3">
    <source>
        <dbReference type="ARBA" id="ARBA00022448"/>
    </source>
</evidence>
<name>A0A840BGI5_9RHOO</name>
<feature type="chain" id="PRO_5032759672" description="Putative aliphatic sulfonates-binding protein" evidence="7">
    <location>
        <begin position="30"/>
        <end position="321"/>
    </location>
</feature>
<evidence type="ECO:0000259" key="8">
    <source>
        <dbReference type="SMART" id="SM00062"/>
    </source>
</evidence>
<evidence type="ECO:0000256" key="7">
    <source>
        <dbReference type="SAM" id="SignalP"/>
    </source>
</evidence>
<dbReference type="GO" id="GO:0016020">
    <property type="term" value="C:membrane"/>
    <property type="evidence" value="ECO:0007669"/>
    <property type="project" value="InterPro"/>
</dbReference>
<organism evidence="9 10">
    <name type="scientific">Niveibacterium umoris</name>
    <dbReference type="NCBI Taxonomy" id="1193620"/>
    <lineage>
        <taxon>Bacteria</taxon>
        <taxon>Pseudomonadati</taxon>
        <taxon>Pseudomonadota</taxon>
        <taxon>Betaproteobacteria</taxon>
        <taxon>Rhodocyclales</taxon>
        <taxon>Rhodocyclaceae</taxon>
        <taxon>Niveibacterium</taxon>
    </lineage>
</organism>
<dbReference type="GO" id="GO:0042597">
    <property type="term" value="C:periplasmic space"/>
    <property type="evidence" value="ECO:0007669"/>
    <property type="project" value="UniProtKB-SubCell"/>
</dbReference>
<sequence length="321" mass="35014">MSVFNQYRRQFATASLALAAALVAPATLAEYNPKLLRIGFQKSASVLSLLKAQGTVEKQLAGKGLEIKWVEFPAGPQLLEGLNVGSIDFGYVGEAPPIFAQAAGANFVYVGYELPAPAAEAVLVPKASPIRSVTDLKGKKIGLNKGSNVHYLLVKLLEKHGLKYSDVQPVFLPPADARAAFERGAIDAWVIWEPFQSAAEKQIDARILADGQGVVYNHAFFLAEREFAEKRADVIRILFDEAHKLGQQIKKDTRAAAAQLTTLQGLDPAVIEQALNRYNLSVRPIDDAVLAEQQKLADTFYDLKLIPKAIQVKDATLPARR</sequence>
<dbReference type="PANTHER" id="PTHR30024:SF42">
    <property type="entry name" value="ALIPHATIC SULFONATES-BINDING PROTEIN-RELATED"/>
    <property type="match status" value="1"/>
</dbReference>
<keyword evidence="4 7" id="KW-0732">Signal</keyword>
<dbReference type="Proteomes" id="UP000561045">
    <property type="component" value="Unassembled WGS sequence"/>
</dbReference>
<comment type="subcellular location">
    <subcellularLocation>
        <location evidence="1">Periplasm</location>
    </subcellularLocation>
</comment>
<keyword evidence="10" id="KW-1185">Reference proteome</keyword>
<reference evidence="9 10" key="1">
    <citation type="submission" date="2020-08" db="EMBL/GenBank/DDBJ databases">
        <title>Genomic Encyclopedia of Type Strains, Phase IV (KMG-IV): sequencing the most valuable type-strain genomes for metagenomic binning, comparative biology and taxonomic classification.</title>
        <authorList>
            <person name="Goeker M."/>
        </authorList>
    </citation>
    <scope>NUCLEOTIDE SEQUENCE [LARGE SCALE GENOMIC DNA]</scope>
    <source>
        <strain evidence="9 10">DSM 106739</strain>
    </source>
</reference>
<feature type="domain" description="Solute-binding protein family 3/N-terminal" evidence="8">
    <location>
        <begin position="35"/>
        <end position="257"/>
    </location>
</feature>
<evidence type="ECO:0000313" key="10">
    <source>
        <dbReference type="Proteomes" id="UP000561045"/>
    </source>
</evidence>
<dbReference type="SMART" id="SM00062">
    <property type="entry name" value="PBPb"/>
    <property type="match status" value="1"/>
</dbReference>
<dbReference type="InterPro" id="IPR015168">
    <property type="entry name" value="SsuA/THI5"/>
</dbReference>
<dbReference type="SUPFAM" id="SSF53850">
    <property type="entry name" value="Periplasmic binding protein-like II"/>
    <property type="match status" value="1"/>
</dbReference>